<dbReference type="OrthoDB" id="1551227at2"/>
<dbReference type="AlphaFoldDB" id="A0A1H5SA32"/>
<reference evidence="1 2" key="1">
    <citation type="submission" date="2016-10" db="EMBL/GenBank/DDBJ databases">
        <authorList>
            <person name="de Groot N.N."/>
        </authorList>
    </citation>
    <scope>NUCLEOTIDE SEQUENCE [LARGE SCALE GENOMIC DNA]</scope>
    <source>
        <strain evidence="1 2">Nm13</strain>
    </source>
</reference>
<organism evidence="1 2">
    <name type="scientific">Nitrosomonas ureae</name>
    <dbReference type="NCBI Taxonomy" id="44577"/>
    <lineage>
        <taxon>Bacteria</taxon>
        <taxon>Pseudomonadati</taxon>
        <taxon>Pseudomonadota</taxon>
        <taxon>Betaproteobacteria</taxon>
        <taxon>Nitrosomonadales</taxon>
        <taxon>Nitrosomonadaceae</taxon>
        <taxon>Nitrosomonas</taxon>
    </lineage>
</organism>
<evidence type="ECO:0000313" key="1">
    <source>
        <dbReference type="EMBL" id="SEF46701.1"/>
    </source>
</evidence>
<name>A0A1H5SA32_9PROT</name>
<protein>
    <submittedName>
        <fullName evidence="1">Uncharacterized protein</fullName>
    </submittedName>
</protein>
<dbReference type="EMBL" id="FNUX01000002">
    <property type="protein sequence ID" value="SEF46701.1"/>
    <property type="molecule type" value="Genomic_DNA"/>
</dbReference>
<gene>
    <name evidence="1" type="ORF">SAMN05216334_10256</name>
</gene>
<sequence>MTLREGRTKLTLQSSIDSALLVVEVYNKPRTTDGDKKTWELSDEDRSAFDKISVIIKDKRVTIEAANAKRTTWNSKKQESALCIDIEKRLLDLRMLLE</sequence>
<dbReference type="Proteomes" id="UP000236753">
    <property type="component" value="Unassembled WGS sequence"/>
</dbReference>
<dbReference type="RefSeq" id="WP_103965338.1">
    <property type="nucleotide sequence ID" value="NZ_FNUX01000002.1"/>
</dbReference>
<accession>A0A1H5SA32</accession>
<evidence type="ECO:0000313" key="2">
    <source>
        <dbReference type="Proteomes" id="UP000236753"/>
    </source>
</evidence>
<proteinExistence type="predicted"/>